<reference evidence="6" key="2">
    <citation type="journal article" date="2007" name="PLoS Biol.">
        <title>Survey sequencing and comparative analysis of the elephant shark (Callorhinchus milii) genome.</title>
        <authorList>
            <person name="Venkatesh B."/>
            <person name="Kirkness E.F."/>
            <person name="Loh Y.H."/>
            <person name="Halpern A.L."/>
            <person name="Lee A.P."/>
            <person name="Johnson J."/>
            <person name="Dandona N."/>
            <person name="Viswanathan L.D."/>
            <person name="Tay A."/>
            <person name="Venter J.C."/>
            <person name="Strausberg R.L."/>
            <person name="Brenner S."/>
        </authorList>
    </citation>
    <scope>NUCLEOTIDE SEQUENCE [LARGE SCALE GENOMIC DNA]</scope>
</reference>
<gene>
    <name evidence="5" type="primary">LOC103191020</name>
</gene>
<dbReference type="OMA" id="EIHNPLE"/>
<keyword evidence="6" id="KW-1185">Reference proteome</keyword>
<dbReference type="CDD" id="cd00070">
    <property type="entry name" value="GLECT"/>
    <property type="match status" value="1"/>
</dbReference>
<sequence>MVLSPEGGSEPQRTKLPEQRQSPNRDLVQPPLSVSLPHQLLRNARMSPIEMFNLDIQPGTTLKVKGKISEEAERFALNLGNSTDNLALHFNPRFNDPADGDVIVCNSKCDGNWDSEHRDTNFPFSKGSDFKFYITFKGDKFEIKLQNDHVIEFPNKTPLDKITYLTIYGDAKLVSVKFD</sequence>
<dbReference type="InParanoid" id="A0A4W3HWX6"/>
<protein>
    <recommendedName>
        <fullName evidence="2">Galectin</fullName>
    </recommendedName>
</protein>
<feature type="region of interest" description="Disordered" evidence="3">
    <location>
        <begin position="1"/>
        <end position="33"/>
    </location>
</feature>
<accession>A0A4W3HWX6</accession>
<evidence type="ECO:0000313" key="6">
    <source>
        <dbReference type="Proteomes" id="UP000314986"/>
    </source>
</evidence>
<reference evidence="5" key="4">
    <citation type="submission" date="2025-08" db="UniProtKB">
        <authorList>
            <consortium name="Ensembl"/>
        </authorList>
    </citation>
    <scope>IDENTIFICATION</scope>
</reference>
<proteinExistence type="predicted"/>
<dbReference type="Gene3D" id="2.60.120.200">
    <property type="match status" value="1"/>
</dbReference>
<dbReference type="GeneTree" id="ENSGT00940000155025"/>
<evidence type="ECO:0000259" key="4">
    <source>
        <dbReference type="PROSITE" id="PS51304"/>
    </source>
</evidence>
<keyword evidence="1 2" id="KW-0430">Lectin</keyword>
<dbReference type="SMART" id="SM00908">
    <property type="entry name" value="Gal-bind_lectin"/>
    <property type="match status" value="1"/>
</dbReference>
<dbReference type="InterPro" id="IPR001079">
    <property type="entry name" value="Galectin_CRD"/>
</dbReference>
<dbReference type="RefSeq" id="XP_007910142.1">
    <property type="nucleotide sequence ID" value="XM_007911951.2"/>
</dbReference>
<dbReference type="Proteomes" id="UP000314986">
    <property type="component" value="Unassembled WGS sequence"/>
</dbReference>
<dbReference type="GeneID" id="103191020"/>
<dbReference type="PANTHER" id="PTHR11346">
    <property type="entry name" value="GALECTIN"/>
    <property type="match status" value="1"/>
</dbReference>
<evidence type="ECO:0000256" key="1">
    <source>
        <dbReference type="ARBA" id="ARBA00022734"/>
    </source>
</evidence>
<dbReference type="InterPro" id="IPR044156">
    <property type="entry name" value="Galectin-like"/>
</dbReference>
<evidence type="ECO:0000256" key="2">
    <source>
        <dbReference type="RuleBase" id="RU102079"/>
    </source>
</evidence>
<dbReference type="AlphaFoldDB" id="A0A4W3HWX6"/>
<dbReference type="STRING" id="7868.ENSCMIP00000019780"/>
<name>A0A4W3HWX6_CALMI</name>
<dbReference type="PROSITE" id="PS51304">
    <property type="entry name" value="GALECTIN"/>
    <property type="match status" value="1"/>
</dbReference>
<dbReference type="OrthoDB" id="8918229at2759"/>
<evidence type="ECO:0000313" key="5">
    <source>
        <dbReference type="Ensembl" id="ENSCMIP00000019780.1"/>
    </source>
</evidence>
<dbReference type="GO" id="GO:0030246">
    <property type="term" value="F:carbohydrate binding"/>
    <property type="evidence" value="ECO:0007669"/>
    <property type="project" value="UniProtKB-UniRule"/>
</dbReference>
<reference evidence="6" key="3">
    <citation type="journal article" date="2014" name="Nature">
        <title>Elephant shark genome provides unique insights into gnathostome evolution.</title>
        <authorList>
            <consortium name="International Elephant Shark Genome Sequencing Consortium"/>
            <person name="Venkatesh B."/>
            <person name="Lee A.P."/>
            <person name="Ravi V."/>
            <person name="Maurya A.K."/>
            <person name="Lian M.M."/>
            <person name="Swann J.B."/>
            <person name="Ohta Y."/>
            <person name="Flajnik M.F."/>
            <person name="Sutoh Y."/>
            <person name="Kasahara M."/>
            <person name="Hoon S."/>
            <person name="Gangu V."/>
            <person name="Roy S.W."/>
            <person name="Irimia M."/>
            <person name="Korzh V."/>
            <person name="Kondrychyn I."/>
            <person name="Lim Z.W."/>
            <person name="Tay B.H."/>
            <person name="Tohari S."/>
            <person name="Kong K.W."/>
            <person name="Ho S."/>
            <person name="Lorente-Galdos B."/>
            <person name="Quilez J."/>
            <person name="Marques-Bonet T."/>
            <person name="Raney B.J."/>
            <person name="Ingham P.W."/>
            <person name="Tay A."/>
            <person name="Hillier L.W."/>
            <person name="Minx P."/>
            <person name="Boehm T."/>
            <person name="Wilson R.K."/>
            <person name="Brenner S."/>
            <person name="Warren W.C."/>
        </authorList>
    </citation>
    <scope>NUCLEOTIDE SEQUENCE [LARGE SCALE GENOMIC DNA]</scope>
</reference>
<dbReference type="SUPFAM" id="SSF49899">
    <property type="entry name" value="Concanavalin A-like lectins/glucanases"/>
    <property type="match status" value="1"/>
</dbReference>
<dbReference type="InterPro" id="IPR013320">
    <property type="entry name" value="ConA-like_dom_sf"/>
</dbReference>
<dbReference type="FunFam" id="2.60.120.200:FF:000021">
    <property type="entry name" value="Galectin"/>
    <property type="match status" value="1"/>
</dbReference>
<evidence type="ECO:0000256" key="3">
    <source>
        <dbReference type="SAM" id="MobiDB-lite"/>
    </source>
</evidence>
<feature type="domain" description="Galectin" evidence="4">
    <location>
        <begin position="48"/>
        <end position="179"/>
    </location>
</feature>
<reference evidence="6" key="1">
    <citation type="journal article" date="2006" name="Science">
        <title>Ancient noncoding elements conserved in the human genome.</title>
        <authorList>
            <person name="Venkatesh B."/>
            <person name="Kirkness E.F."/>
            <person name="Loh Y.H."/>
            <person name="Halpern A.L."/>
            <person name="Lee A.P."/>
            <person name="Johnson J."/>
            <person name="Dandona N."/>
            <person name="Viswanathan L.D."/>
            <person name="Tay A."/>
            <person name="Venter J.C."/>
            <person name="Strausberg R.L."/>
            <person name="Brenner S."/>
        </authorList>
    </citation>
    <scope>NUCLEOTIDE SEQUENCE [LARGE SCALE GENOMIC DNA]</scope>
</reference>
<organism evidence="5 6">
    <name type="scientific">Callorhinchus milii</name>
    <name type="common">Ghost shark</name>
    <dbReference type="NCBI Taxonomy" id="7868"/>
    <lineage>
        <taxon>Eukaryota</taxon>
        <taxon>Metazoa</taxon>
        <taxon>Chordata</taxon>
        <taxon>Craniata</taxon>
        <taxon>Vertebrata</taxon>
        <taxon>Chondrichthyes</taxon>
        <taxon>Holocephali</taxon>
        <taxon>Chimaeriformes</taxon>
        <taxon>Callorhinchidae</taxon>
        <taxon>Callorhinchus</taxon>
    </lineage>
</organism>
<dbReference type="Ensembl" id="ENSCMIT00000020150.1">
    <property type="protein sequence ID" value="ENSCMIP00000019780.1"/>
    <property type="gene ID" value="ENSCMIG00000009195.1"/>
</dbReference>
<dbReference type="SMART" id="SM00276">
    <property type="entry name" value="GLECT"/>
    <property type="match status" value="1"/>
</dbReference>
<reference evidence="5" key="5">
    <citation type="submission" date="2025-09" db="UniProtKB">
        <authorList>
            <consortium name="Ensembl"/>
        </authorList>
    </citation>
    <scope>IDENTIFICATION</scope>
</reference>
<dbReference type="PANTHER" id="PTHR11346:SF147">
    <property type="entry name" value="GALECTIN"/>
    <property type="match status" value="1"/>
</dbReference>
<dbReference type="Pfam" id="PF00337">
    <property type="entry name" value="Gal-bind_lectin"/>
    <property type="match status" value="1"/>
</dbReference>